<gene>
    <name evidence="1" type="ORF">MNB_SUP05-SYMBIONT-4-851</name>
</gene>
<dbReference type="EMBL" id="FPHY01000044">
    <property type="protein sequence ID" value="SFV85742.1"/>
    <property type="molecule type" value="Genomic_DNA"/>
</dbReference>
<reference evidence="1" key="1">
    <citation type="submission" date="2016-10" db="EMBL/GenBank/DDBJ databases">
        <authorList>
            <person name="de Groot N.N."/>
        </authorList>
    </citation>
    <scope>NUCLEOTIDE SEQUENCE</scope>
</reference>
<dbReference type="AlphaFoldDB" id="A0A1W1DVJ0"/>
<organism evidence="1">
    <name type="scientific">hydrothermal vent metagenome</name>
    <dbReference type="NCBI Taxonomy" id="652676"/>
    <lineage>
        <taxon>unclassified sequences</taxon>
        <taxon>metagenomes</taxon>
        <taxon>ecological metagenomes</taxon>
    </lineage>
</organism>
<dbReference type="Pfam" id="PF13414">
    <property type="entry name" value="TPR_11"/>
    <property type="match status" value="1"/>
</dbReference>
<dbReference type="SMART" id="SM00028">
    <property type="entry name" value="TPR"/>
    <property type="match status" value="2"/>
</dbReference>
<dbReference type="PROSITE" id="PS50005">
    <property type="entry name" value="TPR"/>
    <property type="match status" value="1"/>
</dbReference>
<protein>
    <submittedName>
        <fullName evidence="1">Uncharacterized protein</fullName>
    </submittedName>
</protein>
<dbReference type="Gene3D" id="1.25.40.10">
    <property type="entry name" value="Tetratricopeptide repeat domain"/>
    <property type="match status" value="1"/>
</dbReference>
<sequence>MKSKQFFLGVFVALSIGSYPVFSMPQNQGSSKILQRVNQMMTSKTFEDREKKLQKIIQHSPSKEAYIHLANLYVGNNKNKKAIVNYQQAVLLDPTNAKLFTSMSIAYLHLGFHSMSKAMSEQALALDPTLGHANKIIEYINKKQEVLERANKSAKAKTE</sequence>
<dbReference type="SUPFAM" id="SSF48452">
    <property type="entry name" value="TPR-like"/>
    <property type="match status" value="1"/>
</dbReference>
<accession>A0A1W1DVJ0</accession>
<dbReference type="InterPro" id="IPR011990">
    <property type="entry name" value="TPR-like_helical_dom_sf"/>
</dbReference>
<name>A0A1W1DVJ0_9ZZZZ</name>
<dbReference type="InterPro" id="IPR019734">
    <property type="entry name" value="TPR_rpt"/>
</dbReference>
<proteinExistence type="predicted"/>
<evidence type="ECO:0000313" key="1">
    <source>
        <dbReference type="EMBL" id="SFV85742.1"/>
    </source>
</evidence>